<evidence type="ECO:0000256" key="4">
    <source>
        <dbReference type="ARBA" id="ARBA00023136"/>
    </source>
</evidence>
<feature type="transmembrane region" description="Helical" evidence="5">
    <location>
        <begin position="178"/>
        <end position="199"/>
    </location>
</feature>
<evidence type="ECO:0000259" key="6">
    <source>
        <dbReference type="Pfam" id="PF04893"/>
    </source>
</evidence>
<evidence type="ECO:0000313" key="8">
    <source>
        <dbReference type="Proteomes" id="UP000176050"/>
    </source>
</evidence>
<evidence type="ECO:0000256" key="1">
    <source>
        <dbReference type="ARBA" id="ARBA00004141"/>
    </source>
</evidence>
<organism evidence="7 8">
    <name type="scientific">Urechidicola croceus</name>
    <dbReference type="NCBI Taxonomy" id="1850246"/>
    <lineage>
        <taxon>Bacteria</taxon>
        <taxon>Pseudomonadati</taxon>
        <taxon>Bacteroidota</taxon>
        <taxon>Flavobacteriia</taxon>
        <taxon>Flavobacteriales</taxon>
        <taxon>Flavobacteriaceae</taxon>
        <taxon>Urechidicola</taxon>
    </lineage>
</organism>
<dbReference type="RefSeq" id="WP_070235473.1">
    <property type="nucleotide sequence ID" value="NZ_CP017478.1"/>
</dbReference>
<feature type="transmembrane region" description="Helical" evidence="5">
    <location>
        <begin position="134"/>
        <end position="157"/>
    </location>
</feature>
<evidence type="ECO:0000313" key="7">
    <source>
        <dbReference type="EMBL" id="AOW19343.1"/>
    </source>
</evidence>
<dbReference type="OrthoDB" id="1429697at2"/>
<evidence type="ECO:0000256" key="5">
    <source>
        <dbReference type="SAM" id="Phobius"/>
    </source>
</evidence>
<gene>
    <name evidence="7" type="ORF">LPB138_00995</name>
</gene>
<dbReference type="Pfam" id="PF04893">
    <property type="entry name" value="Yip1"/>
    <property type="match status" value="1"/>
</dbReference>
<dbReference type="InterPro" id="IPR006977">
    <property type="entry name" value="Yip1_dom"/>
</dbReference>
<accession>A0A1D8P423</accession>
<keyword evidence="8" id="KW-1185">Reference proteome</keyword>
<dbReference type="AlphaFoldDB" id="A0A1D8P423"/>
<evidence type="ECO:0000256" key="2">
    <source>
        <dbReference type="ARBA" id="ARBA00022692"/>
    </source>
</evidence>
<protein>
    <recommendedName>
        <fullName evidence="6">Yip1 domain-containing protein</fullName>
    </recommendedName>
</protein>
<feature type="transmembrane region" description="Helical" evidence="5">
    <location>
        <begin position="105"/>
        <end position="128"/>
    </location>
</feature>
<proteinExistence type="predicted"/>
<comment type="subcellular location">
    <subcellularLocation>
        <location evidence="1">Membrane</location>
        <topology evidence="1">Multi-pass membrane protein</topology>
    </subcellularLocation>
</comment>
<reference evidence="7 8" key="1">
    <citation type="submission" date="2016-10" db="EMBL/GenBank/DDBJ databases">
        <title>Lutibacter sp. LPB0138, isolated from marine gastropod.</title>
        <authorList>
            <person name="Kim E."/>
            <person name="Yi H."/>
        </authorList>
    </citation>
    <scope>NUCLEOTIDE SEQUENCE [LARGE SCALE GENOMIC DNA]</scope>
    <source>
        <strain evidence="7 8">LPB0138</strain>
    </source>
</reference>
<dbReference type="Proteomes" id="UP000176050">
    <property type="component" value="Chromosome"/>
</dbReference>
<name>A0A1D8P423_9FLAO</name>
<keyword evidence="2 5" id="KW-0812">Transmembrane</keyword>
<feature type="transmembrane region" description="Helical" evidence="5">
    <location>
        <begin position="59"/>
        <end position="84"/>
    </location>
</feature>
<feature type="domain" description="Yip1" evidence="6">
    <location>
        <begin position="7"/>
        <end position="192"/>
    </location>
</feature>
<keyword evidence="4 5" id="KW-0472">Membrane</keyword>
<sequence>MNRLIAFWKRPTETFELIQSEKINWFKVSLLFSSNGFIFIYYLMKSKGLIKIESFEHTIASILGMLLIGIIYGLISNFSVGIFIKLTGKVFGGKNDLKKIYNTLSWSYLPSTFSVYLIIVNVLIARILTTEIESTIAIILALLVGIFSLVQAVLGIWQLILIYKGLKVAQELNGLKTILNYLTGAGIFGGIYYFLIYPYL</sequence>
<dbReference type="EMBL" id="CP017478">
    <property type="protein sequence ID" value="AOW19343.1"/>
    <property type="molecule type" value="Genomic_DNA"/>
</dbReference>
<evidence type="ECO:0000256" key="3">
    <source>
        <dbReference type="ARBA" id="ARBA00022989"/>
    </source>
</evidence>
<dbReference type="KEGG" id="lul:LPB138_00995"/>
<dbReference type="GO" id="GO:0016020">
    <property type="term" value="C:membrane"/>
    <property type="evidence" value="ECO:0007669"/>
    <property type="project" value="UniProtKB-SubCell"/>
</dbReference>
<feature type="transmembrane region" description="Helical" evidence="5">
    <location>
        <begin position="25"/>
        <end position="44"/>
    </location>
</feature>
<keyword evidence="3 5" id="KW-1133">Transmembrane helix</keyword>